<sequence length="212" mass="24605">MYNKFRERGYPPNLLADAINPLITPRSPANKRIPFVHVYHPYVRILHNTIRRHWNMLHTALPDIPEFREHFLLCYKRPPNIRDSLVKADFGGKCNDTIQRFLSKPKQVTFPCLHCNQCNNVIRGDSFTHLHSVPCCLLYIGETTQSIKDCFSKNKSTIRCKNMLLPLPYHFISQGHSISQLKFQVGVGDRIHLLKNGKLFGSTSYRPLHQEV</sequence>
<dbReference type="Proteomes" id="UP001176940">
    <property type="component" value="Unassembled WGS sequence"/>
</dbReference>
<organism evidence="1 2">
    <name type="scientific">Ranitomeya imitator</name>
    <name type="common">mimic poison frog</name>
    <dbReference type="NCBI Taxonomy" id="111125"/>
    <lineage>
        <taxon>Eukaryota</taxon>
        <taxon>Metazoa</taxon>
        <taxon>Chordata</taxon>
        <taxon>Craniata</taxon>
        <taxon>Vertebrata</taxon>
        <taxon>Euteleostomi</taxon>
        <taxon>Amphibia</taxon>
        <taxon>Batrachia</taxon>
        <taxon>Anura</taxon>
        <taxon>Neobatrachia</taxon>
        <taxon>Hyloidea</taxon>
        <taxon>Dendrobatidae</taxon>
        <taxon>Dendrobatinae</taxon>
        <taxon>Ranitomeya</taxon>
    </lineage>
</organism>
<protein>
    <submittedName>
        <fullName evidence="1">Uncharacterized protein</fullName>
    </submittedName>
</protein>
<evidence type="ECO:0000313" key="2">
    <source>
        <dbReference type="Proteomes" id="UP001176940"/>
    </source>
</evidence>
<gene>
    <name evidence="1" type="ORF">RIMI_LOCUS4063647</name>
</gene>
<reference evidence="1" key="1">
    <citation type="submission" date="2023-07" db="EMBL/GenBank/DDBJ databases">
        <authorList>
            <person name="Stuckert A."/>
        </authorList>
    </citation>
    <scope>NUCLEOTIDE SEQUENCE</scope>
</reference>
<name>A0ABN9L0B6_9NEOB</name>
<accession>A0ABN9L0B6</accession>
<comment type="caution">
    <text evidence="1">The sequence shown here is derived from an EMBL/GenBank/DDBJ whole genome shotgun (WGS) entry which is preliminary data.</text>
</comment>
<keyword evidence="2" id="KW-1185">Reference proteome</keyword>
<proteinExistence type="predicted"/>
<dbReference type="EMBL" id="CAUEEQ010006376">
    <property type="protein sequence ID" value="CAJ0929982.1"/>
    <property type="molecule type" value="Genomic_DNA"/>
</dbReference>
<evidence type="ECO:0000313" key="1">
    <source>
        <dbReference type="EMBL" id="CAJ0929982.1"/>
    </source>
</evidence>